<comment type="function">
    <text evidence="1">Thiol-specific peroxidase that catalyzes the reduction of hydrogen peroxide and organic hydroperoxides to water and alcohols, respectively. Plays a role in cell protection against oxidative stress by detoxifying peroxides and as sensor of hydrogen peroxide-mediated signaling events.</text>
</comment>
<dbReference type="SUPFAM" id="SSF52833">
    <property type="entry name" value="Thioredoxin-like"/>
    <property type="match status" value="1"/>
</dbReference>
<evidence type="ECO:0000256" key="6">
    <source>
        <dbReference type="ARBA" id="ARBA00023157"/>
    </source>
</evidence>
<gene>
    <name evidence="13" type="ORF">AB1471_14935</name>
</gene>
<protein>
    <recommendedName>
        <fullName evidence="2">thioredoxin-dependent peroxiredoxin</fullName>
        <ecNumber evidence="2">1.11.1.24</ecNumber>
    </recommendedName>
    <alternativeName>
        <fullName evidence="10">Bacterioferritin comigratory protein</fullName>
    </alternativeName>
    <alternativeName>
        <fullName evidence="8">Thioredoxin peroxidase</fullName>
    </alternativeName>
</protein>
<accession>A0ABV3Q6U0</accession>
<sequence>MPYTLSDAIQEFQQSISEMIPEEIKSQMLKGKEELKSSGIATGLTVGTIAPNFILKDPTDQDISLYEELEKGPVILTFYRGTWCPYCNLELRAYENFVSPINELGAQVIAVSPQTPDNSLSMKEKNELSFHVLSDPNGQVATQYNLLHQLPDYLVEIYKQMGGDVPAHNGEDSWTLPVPGTFIIDKDKTICLASVDADYTKRAEPSEVVEKLNSLSK</sequence>
<evidence type="ECO:0000259" key="12">
    <source>
        <dbReference type="PROSITE" id="PS51352"/>
    </source>
</evidence>
<comment type="similarity">
    <text evidence="9">Belongs to the peroxiredoxin family. BCP/PrxQ subfamily.</text>
</comment>
<dbReference type="Pfam" id="PF00578">
    <property type="entry name" value="AhpC-TSA"/>
    <property type="match status" value="1"/>
</dbReference>
<dbReference type="EC" id="1.11.1.24" evidence="2"/>
<evidence type="ECO:0000313" key="13">
    <source>
        <dbReference type="EMBL" id="MEW9503080.1"/>
    </source>
</evidence>
<evidence type="ECO:0000256" key="1">
    <source>
        <dbReference type="ARBA" id="ARBA00003330"/>
    </source>
</evidence>
<dbReference type="InterPro" id="IPR013766">
    <property type="entry name" value="Thioredoxin_domain"/>
</dbReference>
<dbReference type="CDD" id="cd02970">
    <property type="entry name" value="PRX_like2"/>
    <property type="match status" value="1"/>
</dbReference>
<comment type="caution">
    <text evidence="13">The sequence shown here is derived from an EMBL/GenBank/DDBJ whole genome shotgun (WGS) entry which is preliminary data.</text>
</comment>
<evidence type="ECO:0000256" key="10">
    <source>
        <dbReference type="ARBA" id="ARBA00041373"/>
    </source>
</evidence>
<keyword evidence="5" id="KW-0560">Oxidoreductase</keyword>
<name>A0ABV3Q6U0_9BACL</name>
<keyword evidence="4" id="KW-0049">Antioxidant</keyword>
<evidence type="ECO:0000256" key="9">
    <source>
        <dbReference type="ARBA" id="ARBA00038489"/>
    </source>
</evidence>
<keyword evidence="14" id="KW-1185">Reference proteome</keyword>
<evidence type="ECO:0000256" key="4">
    <source>
        <dbReference type="ARBA" id="ARBA00022862"/>
    </source>
</evidence>
<dbReference type="InterPro" id="IPR036249">
    <property type="entry name" value="Thioredoxin-like_sf"/>
</dbReference>
<reference evidence="13 14" key="1">
    <citation type="journal article" date="1979" name="Int. J. Syst. Evol. Microbiol.">
        <title>Bacillus globisporus subsp. marinus subsp. nov.</title>
        <authorList>
            <person name="Liu H."/>
        </authorList>
    </citation>
    <scope>NUCLEOTIDE SEQUENCE [LARGE SCALE GENOMIC DNA]</scope>
    <source>
        <strain evidence="13 14">DSM 1297</strain>
    </source>
</reference>
<dbReference type="PANTHER" id="PTHR42801:SF7">
    <property type="entry name" value="SLL1159 PROTEIN"/>
    <property type="match status" value="1"/>
</dbReference>
<evidence type="ECO:0000256" key="2">
    <source>
        <dbReference type="ARBA" id="ARBA00013017"/>
    </source>
</evidence>
<feature type="domain" description="Thioredoxin" evidence="12">
    <location>
        <begin position="44"/>
        <end position="217"/>
    </location>
</feature>
<evidence type="ECO:0000256" key="8">
    <source>
        <dbReference type="ARBA" id="ARBA00032824"/>
    </source>
</evidence>
<keyword evidence="7" id="KW-0676">Redox-active center</keyword>
<dbReference type="PROSITE" id="PS51352">
    <property type="entry name" value="THIOREDOXIN_2"/>
    <property type="match status" value="1"/>
</dbReference>
<comment type="catalytic activity">
    <reaction evidence="11">
        <text>a hydroperoxide + [thioredoxin]-dithiol = an alcohol + [thioredoxin]-disulfide + H2O</text>
        <dbReference type="Rhea" id="RHEA:62620"/>
        <dbReference type="Rhea" id="RHEA-COMP:10698"/>
        <dbReference type="Rhea" id="RHEA-COMP:10700"/>
        <dbReference type="ChEBI" id="CHEBI:15377"/>
        <dbReference type="ChEBI" id="CHEBI:29950"/>
        <dbReference type="ChEBI" id="CHEBI:30879"/>
        <dbReference type="ChEBI" id="CHEBI:35924"/>
        <dbReference type="ChEBI" id="CHEBI:50058"/>
        <dbReference type="EC" id="1.11.1.24"/>
    </reaction>
</comment>
<organism evidence="13 14">
    <name type="scientific">Jeotgalibacillus marinus</name>
    <dbReference type="NCBI Taxonomy" id="86667"/>
    <lineage>
        <taxon>Bacteria</taxon>
        <taxon>Bacillati</taxon>
        <taxon>Bacillota</taxon>
        <taxon>Bacilli</taxon>
        <taxon>Bacillales</taxon>
        <taxon>Caryophanaceae</taxon>
        <taxon>Jeotgalibacillus</taxon>
    </lineage>
</organism>
<proteinExistence type="inferred from homology"/>
<evidence type="ECO:0000256" key="3">
    <source>
        <dbReference type="ARBA" id="ARBA00022559"/>
    </source>
</evidence>
<dbReference type="EMBL" id="JBFMIA010000022">
    <property type="protein sequence ID" value="MEW9503080.1"/>
    <property type="molecule type" value="Genomic_DNA"/>
</dbReference>
<evidence type="ECO:0000313" key="14">
    <source>
        <dbReference type="Proteomes" id="UP001556040"/>
    </source>
</evidence>
<dbReference type="Proteomes" id="UP001556040">
    <property type="component" value="Unassembled WGS sequence"/>
</dbReference>
<dbReference type="Gene3D" id="3.40.30.10">
    <property type="entry name" value="Glutaredoxin"/>
    <property type="match status" value="1"/>
</dbReference>
<dbReference type="RefSeq" id="WP_367780569.1">
    <property type="nucleotide sequence ID" value="NZ_JBFMIA010000022.1"/>
</dbReference>
<dbReference type="InterPro" id="IPR050924">
    <property type="entry name" value="Peroxiredoxin_BCP/PrxQ"/>
</dbReference>
<evidence type="ECO:0000256" key="7">
    <source>
        <dbReference type="ARBA" id="ARBA00023284"/>
    </source>
</evidence>
<dbReference type="InterPro" id="IPR000866">
    <property type="entry name" value="AhpC/TSA"/>
</dbReference>
<dbReference type="PANTHER" id="PTHR42801">
    <property type="entry name" value="THIOREDOXIN-DEPENDENT PEROXIDE REDUCTASE"/>
    <property type="match status" value="1"/>
</dbReference>
<keyword evidence="6" id="KW-1015">Disulfide bond</keyword>
<evidence type="ECO:0000256" key="11">
    <source>
        <dbReference type="ARBA" id="ARBA00049091"/>
    </source>
</evidence>
<evidence type="ECO:0000256" key="5">
    <source>
        <dbReference type="ARBA" id="ARBA00023002"/>
    </source>
</evidence>
<keyword evidence="3" id="KW-0575">Peroxidase</keyword>